<evidence type="ECO:0000313" key="2">
    <source>
        <dbReference type="Proteomes" id="UP000297998"/>
    </source>
</evidence>
<evidence type="ECO:0000313" key="1">
    <source>
        <dbReference type="EMBL" id="TGN23115.1"/>
    </source>
</evidence>
<keyword evidence="2" id="KW-1185">Reference proteome</keyword>
<comment type="caution">
    <text evidence="1">The sequence shown here is derived from an EMBL/GenBank/DDBJ whole genome shotgun (WGS) entry which is preliminary data.</text>
</comment>
<dbReference type="OrthoDB" id="1274346at2"/>
<sequence>MKTFNIKKFEENKGNRLMSNQYWYTLENYDVREFSFDDTNTNTKIYQRVITKEFNPFKSYYYYYDNGIISKKVLNFNNSTLTIKEYNRNGELVKETDFDKNFKHSFEQIHDFVLKEKNIDIYDTRQAVALRHDTPHSPLKKYYQIHVLKSSFVDGQWYSQPNYSFLIADETGQIVKSSEKK</sequence>
<proteinExistence type="predicted"/>
<accession>A0A4Z1BM17</accession>
<gene>
    <name evidence="1" type="ORF">E4J94_15360</name>
</gene>
<organism evidence="1 2">
    <name type="scientific">Empedobacter tilapiae</name>
    <dbReference type="NCBI Taxonomy" id="2491114"/>
    <lineage>
        <taxon>Bacteria</taxon>
        <taxon>Pseudomonadati</taxon>
        <taxon>Bacteroidota</taxon>
        <taxon>Flavobacteriia</taxon>
        <taxon>Flavobacteriales</taxon>
        <taxon>Weeksellaceae</taxon>
        <taxon>Empedobacter</taxon>
    </lineage>
</organism>
<reference evidence="1 2" key="1">
    <citation type="submission" date="2019-03" db="EMBL/GenBank/DDBJ databases">
        <title>Empedobacter tilapiae sp. nov., isolated from an intestine of Nile tilapia Oreochromis niloticus.</title>
        <authorList>
            <person name="Kim Y.-O."/>
            <person name="Yoon J.-H."/>
        </authorList>
    </citation>
    <scope>NUCLEOTIDE SEQUENCE [LARGE SCALE GENOMIC DNA]</scope>
    <source>
        <strain evidence="1 2">MRS2</strain>
    </source>
</reference>
<dbReference type="Proteomes" id="UP000297998">
    <property type="component" value="Unassembled WGS sequence"/>
</dbReference>
<dbReference type="RefSeq" id="WP_135836671.1">
    <property type="nucleotide sequence ID" value="NZ_SRPE01000012.1"/>
</dbReference>
<dbReference type="EMBL" id="SRPE01000012">
    <property type="protein sequence ID" value="TGN23115.1"/>
    <property type="molecule type" value="Genomic_DNA"/>
</dbReference>
<name>A0A4Z1BM17_9FLAO</name>
<protein>
    <submittedName>
        <fullName evidence="1">Uncharacterized protein</fullName>
    </submittedName>
</protein>
<dbReference type="AlphaFoldDB" id="A0A4Z1BM17"/>